<evidence type="ECO:0000313" key="5">
    <source>
        <dbReference type="Proteomes" id="UP000551127"/>
    </source>
</evidence>
<dbReference type="Pfam" id="PF14816">
    <property type="entry name" value="CANIN"/>
    <property type="match status" value="1"/>
</dbReference>
<organism evidence="4 5">
    <name type="scientific">Bucorvus abyssinicus</name>
    <name type="common">Northern ground-hornbill</name>
    <name type="synonym">Abyssinian ground-hornbill</name>
    <dbReference type="NCBI Taxonomy" id="153643"/>
    <lineage>
        <taxon>Eukaryota</taxon>
        <taxon>Metazoa</taxon>
        <taxon>Chordata</taxon>
        <taxon>Craniata</taxon>
        <taxon>Vertebrata</taxon>
        <taxon>Euteleostomi</taxon>
        <taxon>Archelosauria</taxon>
        <taxon>Archosauria</taxon>
        <taxon>Dinosauria</taxon>
        <taxon>Saurischia</taxon>
        <taxon>Theropoda</taxon>
        <taxon>Coelurosauria</taxon>
        <taxon>Aves</taxon>
        <taxon>Neognathae</taxon>
        <taxon>Neoaves</taxon>
        <taxon>Telluraves</taxon>
        <taxon>Coraciimorphae</taxon>
        <taxon>Bucerotiformes</taxon>
        <taxon>Bucorvidae</taxon>
        <taxon>Bucorvus</taxon>
    </lineage>
</organism>
<evidence type="ECO:0000259" key="3">
    <source>
        <dbReference type="Pfam" id="PF14816"/>
    </source>
</evidence>
<feature type="domain" description="Coiled-coil SMC6 And NSE5 INteracting (CANIN)" evidence="3">
    <location>
        <begin position="270"/>
        <end position="475"/>
    </location>
</feature>
<keyword evidence="5" id="KW-1185">Reference proteome</keyword>
<feature type="non-terminal residue" evidence="4">
    <location>
        <position position="1"/>
    </location>
</feature>
<dbReference type="PANTHER" id="PTHR16046:SF11">
    <property type="entry name" value="PROTEIN FAM178B"/>
    <property type="match status" value="1"/>
</dbReference>
<name>A0A7K4YJX2_BUCAB</name>
<feature type="non-terminal residue" evidence="4">
    <location>
        <position position="505"/>
    </location>
</feature>
<gene>
    <name evidence="4" type="primary">Fam178b</name>
    <name evidence="4" type="ORF">BUCABY_R04542</name>
</gene>
<feature type="region of interest" description="Disordered" evidence="2">
    <location>
        <begin position="190"/>
        <end position="236"/>
    </location>
</feature>
<protein>
    <submittedName>
        <fullName evidence="4">F178B protein</fullName>
    </submittedName>
</protein>
<dbReference type="AlphaFoldDB" id="A0A7K4YJX2"/>
<dbReference type="InterPro" id="IPR044276">
    <property type="entry name" value="CANIN_dom"/>
</dbReference>
<dbReference type="OrthoDB" id="6158547at2759"/>
<dbReference type="InterPro" id="IPR026161">
    <property type="entry name" value="FAM178"/>
</dbReference>
<proteinExistence type="inferred from homology"/>
<dbReference type="EMBL" id="VYZL01002302">
    <property type="protein sequence ID" value="NWR59283.1"/>
    <property type="molecule type" value="Genomic_DNA"/>
</dbReference>
<dbReference type="Proteomes" id="UP000551127">
    <property type="component" value="Unassembled WGS sequence"/>
</dbReference>
<reference evidence="4 5" key="1">
    <citation type="submission" date="2019-09" db="EMBL/GenBank/DDBJ databases">
        <title>Bird 10,000 Genomes (B10K) Project - Family phase.</title>
        <authorList>
            <person name="Zhang G."/>
        </authorList>
    </citation>
    <scope>NUCLEOTIDE SEQUENCE [LARGE SCALE GENOMIC DNA]</scope>
    <source>
        <strain evidence="4">B10K-DU-012-80</strain>
    </source>
</reference>
<dbReference type="PANTHER" id="PTHR16046">
    <property type="entry name" value="SMC5-SMC6 COMPLEX LOCALIZATION FACTOR 2"/>
    <property type="match status" value="1"/>
</dbReference>
<evidence type="ECO:0000256" key="2">
    <source>
        <dbReference type="SAM" id="MobiDB-lite"/>
    </source>
</evidence>
<comment type="similarity">
    <text evidence="1">Belongs to the FAM178 family.</text>
</comment>
<feature type="region of interest" description="Disordered" evidence="2">
    <location>
        <begin position="80"/>
        <end position="99"/>
    </location>
</feature>
<evidence type="ECO:0000313" key="4">
    <source>
        <dbReference type="EMBL" id="NWR59283.1"/>
    </source>
</evidence>
<sequence length="505" mass="54640">PLRGVPQGPAMGPFPEGCRWYQVPLSSTRVPCSVIFGHGFQASLQRYQQLHVLKNFRLGRPIVLPPPGLLEPCSPACLPADSPPSASRPSRSTGRARGERGLALGMGVRGAMTLLPADHQQVGPYLRTGACVIQAGSLGMSQCPRDVVVPTEASPFPRSVAQVTCLQPDPLANSLDSLVWEKREKSQAAMPHTSLAWAHVDTASPRKSLDEGPPLPEEQRYPDSQSQGGPRRARSLPDTALLPAGISWHISLRNPGSSRLSTPGSLSPAPILNTHGLEPQSPLERFFLHNSPAYQAAFIHNSHLSLPYCCLPTCLLPVLWWLFQVSPQRRTSSPPSLLPLPHPLPAGKCWCPTVQDISQAFTWLGTDLSPLFHRHLLPPELCPTEGSLDPSCFLSQAGPNATSVLALVTQLGDICKFVALCVDTRLCRYTDGARVALVTLLAFLSLSQALRCQPLMEVQHLLQCLLEGIQDWQEQGASPVPEPSCHDPAAAGAARHRATPWGAYR</sequence>
<accession>A0A7K4YJX2</accession>
<comment type="caution">
    <text evidence="4">The sequence shown here is derived from an EMBL/GenBank/DDBJ whole genome shotgun (WGS) entry which is preliminary data.</text>
</comment>
<evidence type="ECO:0000256" key="1">
    <source>
        <dbReference type="ARBA" id="ARBA00010311"/>
    </source>
</evidence>